<dbReference type="InterPro" id="IPR000515">
    <property type="entry name" value="MetI-like"/>
</dbReference>
<evidence type="ECO:0000313" key="10">
    <source>
        <dbReference type="EMBL" id="MQT14715.1"/>
    </source>
</evidence>
<feature type="transmembrane region" description="Helical" evidence="8">
    <location>
        <begin position="76"/>
        <end position="101"/>
    </location>
</feature>
<keyword evidence="7 8" id="KW-0472">Membrane</keyword>
<dbReference type="PROSITE" id="PS50928">
    <property type="entry name" value="ABC_TM1"/>
    <property type="match status" value="1"/>
</dbReference>
<protein>
    <submittedName>
        <fullName evidence="10">ABC transporter permease</fullName>
    </submittedName>
</protein>
<dbReference type="Gene3D" id="1.10.3720.10">
    <property type="entry name" value="MetI-like"/>
    <property type="match status" value="1"/>
</dbReference>
<dbReference type="InterPro" id="IPR035906">
    <property type="entry name" value="MetI-like_sf"/>
</dbReference>
<dbReference type="CDD" id="cd06261">
    <property type="entry name" value="TM_PBP2"/>
    <property type="match status" value="1"/>
</dbReference>
<feature type="transmembrane region" description="Helical" evidence="8">
    <location>
        <begin position="113"/>
        <end position="136"/>
    </location>
</feature>
<evidence type="ECO:0000259" key="9">
    <source>
        <dbReference type="PROSITE" id="PS50928"/>
    </source>
</evidence>
<dbReference type="Pfam" id="PF00528">
    <property type="entry name" value="BPD_transp_1"/>
    <property type="match status" value="1"/>
</dbReference>
<evidence type="ECO:0000256" key="1">
    <source>
        <dbReference type="ARBA" id="ARBA00004651"/>
    </source>
</evidence>
<dbReference type="GO" id="GO:0005886">
    <property type="term" value="C:plasma membrane"/>
    <property type="evidence" value="ECO:0007669"/>
    <property type="project" value="UniProtKB-SubCell"/>
</dbReference>
<evidence type="ECO:0000256" key="5">
    <source>
        <dbReference type="ARBA" id="ARBA00022692"/>
    </source>
</evidence>
<evidence type="ECO:0000256" key="7">
    <source>
        <dbReference type="ARBA" id="ARBA00023136"/>
    </source>
</evidence>
<dbReference type="GO" id="GO:0055085">
    <property type="term" value="P:transmembrane transport"/>
    <property type="evidence" value="ECO:0007669"/>
    <property type="project" value="InterPro"/>
</dbReference>
<feature type="transmembrane region" description="Helical" evidence="8">
    <location>
        <begin position="257"/>
        <end position="279"/>
    </location>
</feature>
<evidence type="ECO:0000313" key="11">
    <source>
        <dbReference type="Proteomes" id="UP000332515"/>
    </source>
</evidence>
<comment type="caution">
    <text evidence="10">The sequence shown here is derived from an EMBL/GenBank/DDBJ whole genome shotgun (WGS) entry which is preliminary data.</text>
</comment>
<evidence type="ECO:0000256" key="4">
    <source>
        <dbReference type="ARBA" id="ARBA00022475"/>
    </source>
</evidence>
<evidence type="ECO:0000256" key="3">
    <source>
        <dbReference type="ARBA" id="ARBA00022448"/>
    </source>
</evidence>
<gene>
    <name evidence="10" type="ORF">F0357_19050</name>
</gene>
<name>A0A6A7Y7N1_9HYPH</name>
<organism evidence="10 11">
    <name type="scientific">Segnochrobactrum spirostomi</name>
    <dbReference type="NCBI Taxonomy" id="2608987"/>
    <lineage>
        <taxon>Bacteria</taxon>
        <taxon>Pseudomonadati</taxon>
        <taxon>Pseudomonadota</taxon>
        <taxon>Alphaproteobacteria</taxon>
        <taxon>Hyphomicrobiales</taxon>
        <taxon>Segnochrobactraceae</taxon>
        <taxon>Segnochrobactrum</taxon>
    </lineage>
</organism>
<keyword evidence="11" id="KW-1185">Reference proteome</keyword>
<dbReference type="InterPro" id="IPR051789">
    <property type="entry name" value="Bact_Polyamine_Transport"/>
</dbReference>
<dbReference type="EMBL" id="VWNA01000002">
    <property type="protein sequence ID" value="MQT14715.1"/>
    <property type="molecule type" value="Genomic_DNA"/>
</dbReference>
<reference evidence="10 11" key="1">
    <citation type="submission" date="2019-09" db="EMBL/GenBank/DDBJ databases">
        <title>Segnochrobactrum spirostomi gen. nov., sp. nov., isolated from the ciliate Spirostomum cf. yagiui and description of a novel family, Segnochrobactraceae fam. nov. within the order Rhizobiales of the class Alphaproteobacteria.</title>
        <authorList>
            <person name="Akter S."/>
            <person name="Shazib S.U.A."/>
            <person name="Shin M.K."/>
        </authorList>
    </citation>
    <scope>NUCLEOTIDE SEQUENCE [LARGE SCALE GENOMIC DNA]</scope>
    <source>
        <strain evidence="10 11">Sp-1</strain>
    </source>
</reference>
<dbReference type="SUPFAM" id="SSF161098">
    <property type="entry name" value="MetI-like"/>
    <property type="match status" value="1"/>
</dbReference>
<sequence>MLPSIPAPRTLTIAYRAYVALFFLYLAIPLVVVAAFAFNDSLYPSLPWKGFTLDWFFGTTAPKIGLFYDTAILRGLLNSLMVAVVTTAASVFVGTTTAFLFERYEFRFKGVAYMLMLAPLVIPGVILGISILAFSSSIANAADDAFGIELSALRPGLLLVALGQFSFIATIATLVISSRLRKFDRSLEEAALNLGATPLSAILTVTLPYLSPALIGSSLVAFLMSFENFNTTLMLVGSDAPLTITMFDRMKQGSTPVLDAVSLFLMLGSGLLGLISVMAQRRGAKGAE</sequence>
<evidence type="ECO:0000256" key="2">
    <source>
        <dbReference type="ARBA" id="ARBA00007069"/>
    </source>
</evidence>
<evidence type="ECO:0000256" key="6">
    <source>
        <dbReference type="ARBA" id="ARBA00022989"/>
    </source>
</evidence>
<keyword evidence="5 8" id="KW-0812">Transmembrane</keyword>
<accession>A0A6A7Y7N1</accession>
<dbReference type="Proteomes" id="UP000332515">
    <property type="component" value="Unassembled WGS sequence"/>
</dbReference>
<keyword evidence="6 8" id="KW-1133">Transmembrane helix</keyword>
<keyword evidence="4" id="KW-1003">Cell membrane</keyword>
<feature type="domain" description="ABC transmembrane type-1" evidence="9">
    <location>
        <begin position="76"/>
        <end position="276"/>
    </location>
</feature>
<feature type="transmembrane region" description="Helical" evidence="8">
    <location>
        <begin position="156"/>
        <end position="178"/>
    </location>
</feature>
<comment type="subcellular location">
    <subcellularLocation>
        <location evidence="1 8">Cell membrane</location>
        <topology evidence="1 8">Multi-pass membrane protein</topology>
    </subcellularLocation>
</comment>
<keyword evidence="3 8" id="KW-0813">Transport</keyword>
<dbReference type="PANTHER" id="PTHR43848:SF2">
    <property type="entry name" value="PUTRESCINE TRANSPORT SYSTEM PERMEASE PROTEIN POTI"/>
    <property type="match status" value="1"/>
</dbReference>
<proteinExistence type="inferred from homology"/>
<dbReference type="PANTHER" id="PTHR43848">
    <property type="entry name" value="PUTRESCINE TRANSPORT SYSTEM PERMEASE PROTEIN POTI"/>
    <property type="match status" value="1"/>
</dbReference>
<evidence type="ECO:0000256" key="8">
    <source>
        <dbReference type="RuleBase" id="RU363032"/>
    </source>
</evidence>
<dbReference type="AlphaFoldDB" id="A0A6A7Y7N1"/>
<comment type="similarity">
    <text evidence="2">Belongs to the binding-protein-dependent transport system permease family. CysTW subfamily.</text>
</comment>
<feature type="transmembrane region" description="Helical" evidence="8">
    <location>
        <begin position="18"/>
        <end position="38"/>
    </location>
</feature>